<proteinExistence type="predicted"/>
<evidence type="ECO:0000313" key="3">
    <source>
        <dbReference type="Proteomes" id="UP000027100"/>
    </source>
</evidence>
<protein>
    <recommendedName>
        <fullName evidence="1">NAD-dependent epimerase/dehydratase domain-containing protein</fullName>
    </recommendedName>
</protein>
<dbReference type="PANTHER" id="PTHR48079">
    <property type="entry name" value="PROTEIN YEEZ"/>
    <property type="match status" value="1"/>
</dbReference>
<keyword evidence="3" id="KW-1185">Reference proteome</keyword>
<dbReference type="PATRIC" id="fig|1280954.3.peg.2575"/>
<organism evidence="2 3">
    <name type="scientific">Hyphomonas polymorpha PS728</name>
    <dbReference type="NCBI Taxonomy" id="1280954"/>
    <lineage>
        <taxon>Bacteria</taxon>
        <taxon>Pseudomonadati</taxon>
        <taxon>Pseudomonadota</taxon>
        <taxon>Alphaproteobacteria</taxon>
        <taxon>Hyphomonadales</taxon>
        <taxon>Hyphomonadaceae</taxon>
        <taxon>Hyphomonas</taxon>
    </lineage>
</organism>
<dbReference type="SUPFAM" id="SSF51735">
    <property type="entry name" value="NAD(P)-binding Rossmann-fold domains"/>
    <property type="match status" value="1"/>
</dbReference>
<dbReference type="InterPro" id="IPR001509">
    <property type="entry name" value="Epimerase_deHydtase"/>
</dbReference>
<reference evidence="2 3" key="1">
    <citation type="journal article" date="2014" name="Antonie Van Leeuwenhoek">
        <title>Hyphomonas beringensis sp. nov. and Hyphomonas chukchiensis sp. nov., isolated from surface seawater of the Bering Sea and Chukchi Sea.</title>
        <authorList>
            <person name="Li C."/>
            <person name="Lai Q."/>
            <person name="Li G."/>
            <person name="Dong C."/>
            <person name="Wang J."/>
            <person name="Liao Y."/>
            <person name="Shao Z."/>
        </authorList>
    </citation>
    <scope>NUCLEOTIDE SEQUENCE [LARGE SCALE GENOMIC DNA]</scope>
    <source>
        <strain evidence="2 3">PS728</strain>
    </source>
</reference>
<dbReference type="OrthoDB" id="7170465at2"/>
<name>A0A062VER2_9PROT</name>
<dbReference type="RefSeq" id="WP_035599399.1">
    <property type="nucleotide sequence ID" value="NZ_ARYM01000014.1"/>
</dbReference>
<dbReference type="Gene3D" id="3.40.50.720">
    <property type="entry name" value="NAD(P)-binding Rossmann-like Domain"/>
    <property type="match status" value="1"/>
</dbReference>
<dbReference type="AlphaFoldDB" id="A0A062VER2"/>
<sequence>MKDEKRALVLGVTGGAGYEIARALIQRGWQVRAVARRPVPARLPQAEWVVGDALNAADVAAAAIGADVIVHGVNPPGYKDWAKLVLPMLENTVAAARISGARIFLPGTIYNYGRDALPLLTEDAPQRPHTRKGRIRVQMEQRLEAATQEGVRTLILRSGDFFGPSAGNSWFSQGMVTPGKPVTKITYPGKRDAGHAWAYLPDYGQAAAALLDREAELTAFERFHFRGHYFARGVEIAEAIRAANGGQGKITGMPWPALILLSPFVRLFRELAEMRYLWEETAELDNAKLISFLGHEPHTDIKDALSWTLAAMGCFPEAADHAPGARPWPA</sequence>
<evidence type="ECO:0000259" key="1">
    <source>
        <dbReference type="Pfam" id="PF01370"/>
    </source>
</evidence>
<dbReference type="eggNOG" id="COG0451">
    <property type="taxonomic scope" value="Bacteria"/>
</dbReference>
<gene>
    <name evidence="2" type="ORF">HPO_12718</name>
</gene>
<evidence type="ECO:0000313" key="2">
    <source>
        <dbReference type="EMBL" id="KCZ97928.1"/>
    </source>
</evidence>
<feature type="domain" description="NAD-dependent epimerase/dehydratase" evidence="1">
    <location>
        <begin position="7"/>
        <end position="216"/>
    </location>
</feature>
<dbReference type="STRING" id="1280954.HPO_12718"/>
<dbReference type="InterPro" id="IPR051783">
    <property type="entry name" value="NAD(P)-dependent_oxidoreduct"/>
</dbReference>
<dbReference type="PANTHER" id="PTHR48079:SF6">
    <property type="entry name" value="NAD(P)-BINDING DOMAIN-CONTAINING PROTEIN-RELATED"/>
    <property type="match status" value="1"/>
</dbReference>
<dbReference type="Proteomes" id="UP000027100">
    <property type="component" value="Unassembled WGS sequence"/>
</dbReference>
<dbReference type="InterPro" id="IPR036291">
    <property type="entry name" value="NAD(P)-bd_dom_sf"/>
</dbReference>
<dbReference type="EMBL" id="ARYM01000014">
    <property type="protein sequence ID" value="KCZ97928.1"/>
    <property type="molecule type" value="Genomic_DNA"/>
</dbReference>
<dbReference type="GO" id="GO:0004029">
    <property type="term" value="F:aldehyde dehydrogenase (NAD+) activity"/>
    <property type="evidence" value="ECO:0007669"/>
    <property type="project" value="TreeGrafter"/>
</dbReference>
<comment type="caution">
    <text evidence="2">The sequence shown here is derived from an EMBL/GenBank/DDBJ whole genome shotgun (WGS) entry which is preliminary data.</text>
</comment>
<dbReference type="GO" id="GO:0005737">
    <property type="term" value="C:cytoplasm"/>
    <property type="evidence" value="ECO:0007669"/>
    <property type="project" value="TreeGrafter"/>
</dbReference>
<accession>A0A062VER2</accession>
<dbReference type="Pfam" id="PF01370">
    <property type="entry name" value="Epimerase"/>
    <property type="match status" value="1"/>
</dbReference>